<feature type="compositionally biased region" description="Basic and acidic residues" evidence="1">
    <location>
        <begin position="373"/>
        <end position="391"/>
    </location>
</feature>
<dbReference type="PANTHER" id="PTHR46069:SF1">
    <property type="entry name" value="CHROMOSOME UNDETERMINED SCAFFOLD_125, WHOLE GENOME SHOTGUN SEQUENCE"/>
    <property type="match status" value="1"/>
</dbReference>
<evidence type="ECO:0000313" key="2">
    <source>
        <dbReference type="EMBL" id="CAI2373825.1"/>
    </source>
</evidence>
<name>A0AAD1XJK9_EUPCR</name>
<evidence type="ECO:0000313" key="3">
    <source>
        <dbReference type="Proteomes" id="UP001295684"/>
    </source>
</evidence>
<dbReference type="AlphaFoldDB" id="A0AAD1XJK9"/>
<keyword evidence="3" id="KW-1185">Reference proteome</keyword>
<accession>A0AAD1XJK9</accession>
<feature type="compositionally biased region" description="Polar residues" evidence="1">
    <location>
        <begin position="340"/>
        <end position="361"/>
    </location>
</feature>
<feature type="region of interest" description="Disordered" evidence="1">
    <location>
        <begin position="324"/>
        <end position="391"/>
    </location>
</feature>
<gene>
    <name evidence="2" type="ORF">ECRASSUSDP1_LOCUS15174</name>
</gene>
<dbReference type="EMBL" id="CAMPGE010015190">
    <property type="protein sequence ID" value="CAI2373825.1"/>
    <property type="molecule type" value="Genomic_DNA"/>
</dbReference>
<dbReference type="Proteomes" id="UP001295684">
    <property type="component" value="Unassembled WGS sequence"/>
</dbReference>
<protein>
    <submittedName>
        <fullName evidence="2">Uncharacterized protein</fullName>
    </submittedName>
</protein>
<dbReference type="Gene3D" id="3.30.470.20">
    <property type="entry name" value="ATP-grasp fold, B domain"/>
    <property type="match status" value="1"/>
</dbReference>
<dbReference type="PANTHER" id="PTHR46069">
    <property type="entry name" value="TUBULIN TYROSINE LIGASE"/>
    <property type="match status" value="1"/>
</dbReference>
<dbReference type="Pfam" id="PF03133">
    <property type="entry name" value="TTL"/>
    <property type="match status" value="1"/>
</dbReference>
<comment type="caution">
    <text evidence="2">The sequence shown here is derived from an EMBL/GenBank/DDBJ whole genome shotgun (WGS) entry which is preliminary data.</text>
</comment>
<evidence type="ECO:0000256" key="1">
    <source>
        <dbReference type="SAM" id="MobiDB-lite"/>
    </source>
</evidence>
<proteinExistence type="predicted"/>
<reference evidence="2" key="1">
    <citation type="submission" date="2023-07" db="EMBL/GenBank/DDBJ databases">
        <authorList>
            <consortium name="AG Swart"/>
            <person name="Singh M."/>
            <person name="Singh A."/>
            <person name="Seah K."/>
            <person name="Emmerich C."/>
        </authorList>
    </citation>
    <scope>NUCLEOTIDE SEQUENCE</scope>
    <source>
        <strain evidence="2">DP1</strain>
    </source>
</reference>
<dbReference type="SUPFAM" id="SSF56059">
    <property type="entry name" value="Glutathione synthetase ATP-binding domain-like"/>
    <property type="match status" value="1"/>
</dbReference>
<dbReference type="PROSITE" id="PS51221">
    <property type="entry name" value="TTL"/>
    <property type="match status" value="1"/>
</dbReference>
<sequence>MPFYSFFNIFEEAKSVLQGLHSSSGVQEEPIIDETLLNINLLKQENDGKFDLKYLSGTKFKRFNFQRRGKCRHTRHEMPLSHSVGKNFWILKATNLNRGRGIHVFNSLESLKALIHEQWNCSENPDPKERSSGKTSVMMIIQKYIEKPLLIHKRKFDIRVWVFVSSAGKCYFFKEGYLRTSGSEFTLDDTNPDDQFVHLTNNAIQKYAQNYGDFEDGNQMSFENFQKYIDEHYPERGYNFKRDGLPRMKEIIMHSLLSVRRKLNPNNRKFCFELFGYDFIMDSDFNLWLIEVNTNPCLEESSEMLKHYLRRMINDMIKLEIDPKFPKPRKNKRYDKISKKSTLNNSPPNRQKSASLRNNQTLERKLSYGNNQKESHRSPEKEPNICKNDDTKSSISRYLTCRSTNEGSIQPKPGIYLKKTSDDPNIIDQNYSSELKRLASRDAKLAFLVNKGC</sequence>
<dbReference type="InterPro" id="IPR004344">
    <property type="entry name" value="TTL/TTLL_fam"/>
</dbReference>
<organism evidence="2 3">
    <name type="scientific">Euplotes crassus</name>
    <dbReference type="NCBI Taxonomy" id="5936"/>
    <lineage>
        <taxon>Eukaryota</taxon>
        <taxon>Sar</taxon>
        <taxon>Alveolata</taxon>
        <taxon>Ciliophora</taxon>
        <taxon>Intramacronucleata</taxon>
        <taxon>Spirotrichea</taxon>
        <taxon>Hypotrichia</taxon>
        <taxon>Euplotida</taxon>
        <taxon>Euplotidae</taxon>
        <taxon>Moneuplotes</taxon>
    </lineage>
</organism>